<organism evidence="2 3">
    <name type="scientific">Danionella cerebrum</name>
    <dbReference type="NCBI Taxonomy" id="2873325"/>
    <lineage>
        <taxon>Eukaryota</taxon>
        <taxon>Metazoa</taxon>
        <taxon>Chordata</taxon>
        <taxon>Craniata</taxon>
        <taxon>Vertebrata</taxon>
        <taxon>Euteleostomi</taxon>
        <taxon>Actinopterygii</taxon>
        <taxon>Neopterygii</taxon>
        <taxon>Teleostei</taxon>
        <taxon>Ostariophysi</taxon>
        <taxon>Cypriniformes</taxon>
        <taxon>Danionidae</taxon>
        <taxon>Danioninae</taxon>
        <taxon>Danionella</taxon>
    </lineage>
</organism>
<gene>
    <name evidence="2" type="ORF">DNTS_022785</name>
</gene>
<dbReference type="EMBL" id="SRMA01027110">
    <property type="protein sequence ID" value="TRY59637.1"/>
    <property type="molecule type" value="Genomic_DNA"/>
</dbReference>
<sequence length="662" mass="73101">MCTTGLEQKVETYQIKTGYILNNNKKLRERQAVGKASKRVHKEQVCSKELQQLKHMRRREYETEKLVAQAQSDASQETNEKEIDDEERASPRKRRFKTAEDSVEGFLHNVSPRKQSKNNVPFFTAEIQSARQEYHRVVVFSIEKQASFTQAEKNGNAVRLRNVKRSISFSDPGGYDILCSAGTSVEAITLPFVPCRPASCKRMTIAEVKALGPKQKVGEVRGQVQPDAVTRTVVVNGVDCELKEVVICDSTGQMTLTLWDRFVNAVEGSKSYAFKNVSTRERQRAITLSTGPSSLAEEVADMKVAGASGSRAESTRKVLLSATGKGIEVCIQRRCSACHARQEAFAEKSKLHRCEGCKLKQAASAFVPFCSGKALVATADAEQCGFQLTNSALCNYLRREGLADLLLDSEAIEEHLLESRDLTLTVNEDRYVGEVRGQVQPDAVTRTVVVNGVDCELKEVVICDSTGQMTLTLWDRFVNAVEGSKSYAFKNVSTRERQRAITLSTGPSSLVEEVADMKVAGASGSRAESTSKVLLSATVKGIEVCIQRRCSACHARQEAFVEKSKLHRCEGCKLKQAASAFVPFCSGKALVTNSALCNYLRREGLADLLLDSEAIEEHLLESRDLTLTVNEDRYVEAIERGSAEQPLAPQQPEERDSSSEQL</sequence>
<feature type="region of interest" description="Disordered" evidence="1">
    <location>
        <begin position="639"/>
        <end position="662"/>
    </location>
</feature>
<dbReference type="Proteomes" id="UP000316079">
    <property type="component" value="Unassembled WGS sequence"/>
</dbReference>
<proteinExistence type="predicted"/>
<dbReference type="SUPFAM" id="SSF50249">
    <property type="entry name" value="Nucleic acid-binding proteins"/>
    <property type="match status" value="2"/>
</dbReference>
<dbReference type="OrthoDB" id="8959871at2759"/>
<dbReference type="InterPro" id="IPR012340">
    <property type="entry name" value="NA-bd_OB-fold"/>
</dbReference>
<evidence type="ECO:0000313" key="3">
    <source>
        <dbReference type="Proteomes" id="UP000316079"/>
    </source>
</evidence>
<comment type="caution">
    <text evidence="2">The sequence shown here is derived from an EMBL/GenBank/DDBJ whole genome shotgun (WGS) entry which is preliminary data.</text>
</comment>
<dbReference type="Gene3D" id="2.40.50.140">
    <property type="entry name" value="Nucleic acid-binding proteins"/>
    <property type="match status" value="2"/>
</dbReference>
<dbReference type="AlphaFoldDB" id="A0A553N2H8"/>
<protein>
    <submittedName>
        <fullName evidence="2">Uncharacterized protein</fullName>
    </submittedName>
</protein>
<feature type="region of interest" description="Disordered" evidence="1">
    <location>
        <begin position="61"/>
        <end position="100"/>
    </location>
</feature>
<accession>A0A553N2H8</accession>
<evidence type="ECO:0000313" key="2">
    <source>
        <dbReference type="EMBL" id="TRY59637.1"/>
    </source>
</evidence>
<keyword evidence="3" id="KW-1185">Reference proteome</keyword>
<name>A0A553N2H8_9TELE</name>
<feature type="compositionally biased region" description="Basic and acidic residues" evidence="1">
    <location>
        <begin position="652"/>
        <end position="662"/>
    </location>
</feature>
<reference evidence="2 3" key="1">
    <citation type="journal article" date="2019" name="Sci. Data">
        <title>Hybrid genome assembly and annotation of Danionella translucida.</title>
        <authorList>
            <person name="Kadobianskyi M."/>
            <person name="Schulze L."/>
            <person name="Schuelke M."/>
            <person name="Judkewitz B."/>
        </authorList>
    </citation>
    <scope>NUCLEOTIDE SEQUENCE [LARGE SCALE GENOMIC DNA]</scope>
    <source>
        <strain evidence="2 3">Bolton</strain>
    </source>
</reference>
<evidence type="ECO:0000256" key="1">
    <source>
        <dbReference type="SAM" id="MobiDB-lite"/>
    </source>
</evidence>